<evidence type="ECO:0000259" key="3">
    <source>
        <dbReference type="PROSITE" id="PS51186"/>
    </source>
</evidence>
<reference evidence="4" key="1">
    <citation type="submission" date="2020-10" db="EMBL/GenBank/DDBJ databases">
        <authorList>
            <person name="Gilroy R."/>
        </authorList>
    </citation>
    <scope>NUCLEOTIDE SEQUENCE</scope>
    <source>
        <strain evidence="4">ChiGjej1B1-2707</strain>
    </source>
</reference>
<dbReference type="Pfam" id="PF00583">
    <property type="entry name" value="Acetyltransf_1"/>
    <property type="match status" value="1"/>
</dbReference>
<evidence type="ECO:0000313" key="5">
    <source>
        <dbReference type="Proteomes" id="UP000824261"/>
    </source>
</evidence>
<dbReference type="SUPFAM" id="SSF55729">
    <property type="entry name" value="Acyl-CoA N-acyltransferases (Nat)"/>
    <property type="match status" value="1"/>
</dbReference>
<dbReference type="EMBL" id="DVGB01000005">
    <property type="protein sequence ID" value="HIR00779.1"/>
    <property type="molecule type" value="Genomic_DNA"/>
</dbReference>
<keyword evidence="2" id="KW-0012">Acyltransferase</keyword>
<dbReference type="PANTHER" id="PTHR42919">
    <property type="entry name" value="N-ALPHA-ACETYLTRANSFERASE"/>
    <property type="match status" value="1"/>
</dbReference>
<dbReference type="CDD" id="cd04301">
    <property type="entry name" value="NAT_SF"/>
    <property type="match status" value="1"/>
</dbReference>
<evidence type="ECO:0000256" key="2">
    <source>
        <dbReference type="ARBA" id="ARBA00023315"/>
    </source>
</evidence>
<proteinExistence type="predicted"/>
<dbReference type="InterPro" id="IPR000182">
    <property type="entry name" value="GNAT_dom"/>
</dbReference>
<dbReference type="Gene3D" id="3.40.630.30">
    <property type="match status" value="1"/>
</dbReference>
<keyword evidence="1" id="KW-0808">Transferase</keyword>
<comment type="caution">
    <text evidence="4">The sequence shown here is derived from an EMBL/GenBank/DDBJ whole genome shotgun (WGS) entry which is preliminary data.</text>
</comment>
<evidence type="ECO:0000256" key="1">
    <source>
        <dbReference type="ARBA" id="ARBA00022679"/>
    </source>
</evidence>
<dbReference type="AlphaFoldDB" id="A0A9D0ZZ39"/>
<dbReference type="PROSITE" id="PS51186">
    <property type="entry name" value="GNAT"/>
    <property type="match status" value="1"/>
</dbReference>
<reference evidence="4" key="2">
    <citation type="journal article" date="2021" name="PeerJ">
        <title>Extensive microbial diversity within the chicken gut microbiome revealed by metagenomics and culture.</title>
        <authorList>
            <person name="Gilroy R."/>
            <person name="Ravi A."/>
            <person name="Getino M."/>
            <person name="Pursley I."/>
            <person name="Horton D.L."/>
            <person name="Alikhan N.F."/>
            <person name="Baker D."/>
            <person name="Gharbi K."/>
            <person name="Hall N."/>
            <person name="Watson M."/>
            <person name="Adriaenssens E.M."/>
            <person name="Foster-Nyarko E."/>
            <person name="Jarju S."/>
            <person name="Secka A."/>
            <person name="Antonio M."/>
            <person name="Oren A."/>
            <person name="Chaudhuri R.R."/>
            <person name="La Ragione R."/>
            <person name="Hildebrand F."/>
            <person name="Pallen M.J."/>
        </authorList>
    </citation>
    <scope>NUCLEOTIDE SEQUENCE</scope>
    <source>
        <strain evidence="4">ChiGjej1B1-2707</strain>
    </source>
</reference>
<name>A0A9D0ZZ39_9ACTN</name>
<dbReference type="PANTHER" id="PTHR42919:SF8">
    <property type="entry name" value="N-ALPHA-ACETYLTRANSFERASE 50"/>
    <property type="match status" value="1"/>
</dbReference>
<organism evidence="4 5">
    <name type="scientific">Candidatus Aveggerthella stercoripullorum</name>
    <dbReference type="NCBI Taxonomy" id="2840688"/>
    <lineage>
        <taxon>Bacteria</taxon>
        <taxon>Bacillati</taxon>
        <taxon>Actinomycetota</taxon>
        <taxon>Coriobacteriia</taxon>
        <taxon>Eggerthellales</taxon>
        <taxon>Eggerthellaceae</taxon>
        <taxon>Eggerthellaceae incertae sedis</taxon>
        <taxon>Candidatus Aveggerthella</taxon>
    </lineage>
</organism>
<dbReference type="Proteomes" id="UP000824261">
    <property type="component" value="Unassembled WGS sequence"/>
</dbReference>
<dbReference type="InterPro" id="IPR051556">
    <property type="entry name" value="N-term/lysine_N-AcTrnsfr"/>
</dbReference>
<feature type="domain" description="N-acetyltransferase" evidence="3">
    <location>
        <begin position="13"/>
        <end position="181"/>
    </location>
</feature>
<dbReference type="InterPro" id="IPR016181">
    <property type="entry name" value="Acyl_CoA_acyltransferase"/>
</dbReference>
<sequence>MSSISLIPVCTDVAIRDMADMASAIWHEYWPIVLSEGQIDYMVDTMQSFEPIKYEIRQEGYLYWFVLDEAGKRVGYLSVRPETPEGELATDIQPGEGKLFVSKVYLLKEERGKHYASRMLDFCEDFCRANGLSSLYLHVNKHNEMGIRAYKGRGWHIAEDSVSDIGNGYVMDDYIMAKEVALS</sequence>
<evidence type="ECO:0000313" key="4">
    <source>
        <dbReference type="EMBL" id="HIR00779.1"/>
    </source>
</evidence>
<gene>
    <name evidence="4" type="ORF">IAA69_00655</name>
</gene>
<accession>A0A9D0ZZ39</accession>
<dbReference type="GO" id="GO:0016747">
    <property type="term" value="F:acyltransferase activity, transferring groups other than amino-acyl groups"/>
    <property type="evidence" value="ECO:0007669"/>
    <property type="project" value="InterPro"/>
</dbReference>
<protein>
    <submittedName>
        <fullName evidence="4">GNAT family N-acetyltransferase</fullName>
    </submittedName>
</protein>